<protein>
    <submittedName>
        <fullName evidence="2">Uncharacterized protein</fullName>
    </submittedName>
</protein>
<dbReference type="Proteomes" id="UP000663868">
    <property type="component" value="Unassembled WGS sequence"/>
</dbReference>
<feature type="region of interest" description="Disordered" evidence="1">
    <location>
        <begin position="1"/>
        <end position="21"/>
    </location>
</feature>
<evidence type="ECO:0000313" key="4">
    <source>
        <dbReference type="Proteomes" id="UP000663860"/>
    </source>
</evidence>
<proteinExistence type="predicted"/>
<organism evidence="2 4">
    <name type="scientific">Adineta steineri</name>
    <dbReference type="NCBI Taxonomy" id="433720"/>
    <lineage>
        <taxon>Eukaryota</taxon>
        <taxon>Metazoa</taxon>
        <taxon>Spiralia</taxon>
        <taxon>Gnathifera</taxon>
        <taxon>Rotifera</taxon>
        <taxon>Eurotatoria</taxon>
        <taxon>Bdelloidea</taxon>
        <taxon>Adinetida</taxon>
        <taxon>Adinetidae</taxon>
        <taxon>Adineta</taxon>
    </lineage>
</organism>
<sequence length="236" mass="27945">MAPKKRRQQNNKENTDENEINQKLNPLSIQSIIDENLKQFEVDFKNEYQQYENKIQEKLALVHKEFDKYMQTHEAQGKLARLLDQEIIRINQQQQTNNAMDVQCQEILNKTTDLMNMSSSDSSRTKTYLIGELQMLPIDNDTSKLIQLIRNLNLYYSVESTTSIKKTNVNKSFNELPFHIHPLHFISHICRQQKQYSLEITRKYCPLHLQSSKSQEEEEEQQQQQRGKRVGWTISV</sequence>
<accession>A0A815RDP3</accession>
<reference evidence="2" key="1">
    <citation type="submission" date="2021-02" db="EMBL/GenBank/DDBJ databases">
        <authorList>
            <person name="Nowell W R."/>
        </authorList>
    </citation>
    <scope>NUCLEOTIDE SEQUENCE</scope>
</reference>
<name>A0A815RDP3_9BILA</name>
<comment type="caution">
    <text evidence="2">The sequence shown here is derived from an EMBL/GenBank/DDBJ whole genome shotgun (WGS) entry which is preliminary data.</text>
</comment>
<evidence type="ECO:0000256" key="1">
    <source>
        <dbReference type="SAM" id="MobiDB-lite"/>
    </source>
</evidence>
<dbReference type="EMBL" id="CAJNOE010002268">
    <property type="protein sequence ID" value="CAF1475739.1"/>
    <property type="molecule type" value="Genomic_DNA"/>
</dbReference>
<gene>
    <name evidence="2" type="ORF">IZO911_LOCUS43711</name>
    <name evidence="3" type="ORF">KXQ929_LOCUS17547</name>
</gene>
<dbReference type="EMBL" id="CAJOBB010001107">
    <property type="protein sequence ID" value="CAF3809720.1"/>
    <property type="molecule type" value="Genomic_DNA"/>
</dbReference>
<dbReference type="Proteomes" id="UP000663860">
    <property type="component" value="Unassembled WGS sequence"/>
</dbReference>
<evidence type="ECO:0000313" key="2">
    <source>
        <dbReference type="EMBL" id="CAF1475739.1"/>
    </source>
</evidence>
<evidence type="ECO:0000313" key="3">
    <source>
        <dbReference type="EMBL" id="CAF3809720.1"/>
    </source>
</evidence>
<feature type="region of interest" description="Disordered" evidence="1">
    <location>
        <begin position="211"/>
        <end position="236"/>
    </location>
</feature>
<dbReference type="AlphaFoldDB" id="A0A815RDP3"/>